<comment type="function">
    <text evidence="5">NDH-1 shuttles electrons from NADH, via FMN and iron-sulfur (Fe-S) centers, to quinones in the respiratory chain. Couples the redox reaction to proton translocation (for every two electrons transferred, four hydrogen ions are translocated across the cytoplasmic membrane), and thus conserves the redox energy in a proton gradient.</text>
</comment>
<evidence type="ECO:0000313" key="10">
    <source>
        <dbReference type="EMBL" id="QCI27126.1"/>
    </source>
</evidence>
<dbReference type="Pfam" id="PF00361">
    <property type="entry name" value="Proton_antipo_M"/>
    <property type="match status" value="1"/>
</dbReference>
<feature type="transmembrane region" description="Helical" evidence="8">
    <location>
        <begin position="36"/>
        <end position="59"/>
    </location>
</feature>
<feature type="transmembrane region" description="Helical" evidence="8">
    <location>
        <begin position="6"/>
        <end position="29"/>
    </location>
</feature>
<dbReference type="AlphaFoldDB" id="A0A4D6YAZ1"/>
<feature type="transmembrane region" description="Helical" evidence="8">
    <location>
        <begin position="126"/>
        <end position="147"/>
    </location>
</feature>
<proteinExistence type="predicted"/>
<sequence length="482" mass="56876">MFILNPKVMILIPFLILITSIICIILSIIFKRNHLFSFYISFFSLIFILLSFFFIYKYIPIYFSTLLCINFYSIIYLYIIIFSSIFTIFINYFYLQKYFFYQEEFYLLILSSIIGAITVIEANHIFIILFGIELMSFPILGLMLYSLKKHTNIRIILKYLILSSIVTIFSFLGISLIYLICGNLNLNNIKISFLINDIQNNKILLIGLGLLLISLFFKLSLFPFHFWISDIYKNISPFLLMYSTTVIKVATFSVLMKIFMYIPYEKSKVLYLIIELISISSIIFGSFMTVFQNNIKKLFGYSSIVHMGYILITLFSINNYHFNNSIALIYLINYTISNIGIFSLLSLLLLLDHNTNFNLNNLFVYNFVLWKKIIFHISVFIIIFSFLSIPFTFGFISKFCIFFIILYAKLWMILYAILINSGFSIYYYLKIILNLYRNNLSKNISNKKSYTVIQIFIFLISIIILFIGIYPKIIFDFFKIKI</sequence>
<dbReference type="PANTHER" id="PTHR22773">
    <property type="entry name" value="NADH DEHYDROGENASE"/>
    <property type="match status" value="1"/>
</dbReference>
<dbReference type="GO" id="GO:0012505">
    <property type="term" value="C:endomembrane system"/>
    <property type="evidence" value="ECO:0007669"/>
    <property type="project" value="UniProtKB-SubCell"/>
</dbReference>
<evidence type="ECO:0000259" key="9">
    <source>
        <dbReference type="Pfam" id="PF00361"/>
    </source>
</evidence>
<evidence type="ECO:0000256" key="3">
    <source>
        <dbReference type="ARBA" id="ARBA00022989"/>
    </source>
</evidence>
<gene>
    <name evidence="10" type="ORF">D9V81_00630</name>
</gene>
<feature type="transmembrane region" description="Helical" evidence="8">
    <location>
        <begin position="203"/>
        <end position="227"/>
    </location>
</feature>
<feature type="domain" description="NADH:quinone oxidoreductase/Mrp antiporter transmembrane" evidence="9">
    <location>
        <begin position="122"/>
        <end position="423"/>
    </location>
</feature>
<protein>
    <recommendedName>
        <fullName evidence="9">NADH:quinone oxidoreductase/Mrp antiporter transmembrane domain-containing protein</fullName>
    </recommendedName>
</protein>
<evidence type="ECO:0000256" key="1">
    <source>
        <dbReference type="ARBA" id="ARBA00004127"/>
    </source>
</evidence>
<comment type="subunit">
    <text evidence="6">Composed of 13 different subunits. Subunits NuoA, H, J, K, L, M, N constitute the membrane sector of the complex.</text>
</comment>
<accession>A0A4D6YAZ1</accession>
<dbReference type="InterPro" id="IPR001750">
    <property type="entry name" value="ND/Mrp_TM"/>
</dbReference>
<evidence type="ECO:0000256" key="7">
    <source>
        <dbReference type="RuleBase" id="RU000320"/>
    </source>
</evidence>
<feature type="transmembrane region" description="Helical" evidence="8">
    <location>
        <begin position="373"/>
        <end position="406"/>
    </location>
</feature>
<keyword evidence="4 8" id="KW-0472">Membrane</keyword>
<name>A0A4D6YAZ1_9GAMM</name>
<evidence type="ECO:0000256" key="5">
    <source>
        <dbReference type="ARBA" id="ARBA00025189"/>
    </source>
</evidence>
<evidence type="ECO:0000313" key="11">
    <source>
        <dbReference type="Proteomes" id="UP000298603"/>
    </source>
</evidence>
<keyword evidence="2 7" id="KW-0812">Transmembrane</keyword>
<feature type="transmembrane region" description="Helical" evidence="8">
    <location>
        <begin position="105"/>
        <end position="120"/>
    </location>
</feature>
<evidence type="ECO:0000256" key="8">
    <source>
        <dbReference type="SAM" id="Phobius"/>
    </source>
</evidence>
<evidence type="ECO:0000256" key="6">
    <source>
        <dbReference type="ARBA" id="ARBA00025811"/>
    </source>
</evidence>
<keyword evidence="3 8" id="KW-1133">Transmembrane helix</keyword>
<reference evidence="10 11" key="1">
    <citation type="submission" date="2018-10" db="EMBL/GenBank/DDBJ databases">
        <title>Comparative functional genomics of the obligate endosymbiont Buchnera aphidicola.</title>
        <authorList>
            <person name="Chong R.A."/>
        </authorList>
    </citation>
    <scope>NUCLEOTIDE SEQUENCE [LARGE SCALE GENOMIC DNA]</scope>
    <source>
        <strain evidence="10 11">Tma</strain>
    </source>
</reference>
<dbReference type="OrthoDB" id="9768329at2"/>
<feature type="transmembrane region" description="Helical" evidence="8">
    <location>
        <begin position="159"/>
        <end position="180"/>
    </location>
</feature>
<organism evidence="10 11">
    <name type="scientific">Buchnera aphidicola</name>
    <name type="common">Therioaphis trifolii</name>
    <dbReference type="NCBI Taxonomy" id="1241884"/>
    <lineage>
        <taxon>Bacteria</taxon>
        <taxon>Pseudomonadati</taxon>
        <taxon>Pseudomonadota</taxon>
        <taxon>Gammaproteobacteria</taxon>
        <taxon>Enterobacterales</taxon>
        <taxon>Erwiniaceae</taxon>
        <taxon>Buchnera</taxon>
    </lineage>
</organism>
<evidence type="ECO:0000256" key="4">
    <source>
        <dbReference type="ARBA" id="ARBA00023136"/>
    </source>
</evidence>
<feature type="transmembrane region" description="Helical" evidence="8">
    <location>
        <begin position="298"/>
        <end position="317"/>
    </location>
</feature>
<evidence type="ECO:0000256" key="2">
    <source>
        <dbReference type="ARBA" id="ARBA00022692"/>
    </source>
</evidence>
<dbReference type="EMBL" id="CP032996">
    <property type="protein sequence ID" value="QCI27126.1"/>
    <property type="molecule type" value="Genomic_DNA"/>
</dbReference>
<dbReference type="RefSeq" id="WP_158349392.1">
    <property type="nucleotide sequence ID" value="NZ_CP032996.1"/>
</dbReference>
<feature type="transmembrane region" description="Helical" evidence="8">
    <location>
        <begin position="412"/>
        <end position="429"/>
    </location>
</feature>
<dbReference type="Proteomes" id="UP000298603">
    <property type="component" value="Chromosome"/>
</dbReference>
<feature type="transmembrane region" description="Helical" evidence="8">
    <location>
        <begin position="450"/>
        <end position="470"/>
    </location>
</feature>
<feature type="transmembrane region" description="Helical" evidence="8">
    <location>
        <begin position="239"/>
        <end position="263"/>
    </location>
</feature>
<feature type="transmembrane region" description="Helical" evidence="8">
    <location>
        <begin position="71"/>
        <end position="93"/>
    </location>
</feature>
<feature type="transmembrane region" description="Helical" evidence="8">
    <location>
        <begin position="269"/>
        <end position="291"/>
    </location>
</feature>
<dbReference type="GO" id="GO:0016020">
    <property type="term" value="C:membrane"/>
    <property type="evidence" value="ECO:0007669"/>
    <property type="project" value="UniProtKB-SubCell"/>
</dbReference>
<comment type="subcellular location">
    <subcellularLocation>
        <location evidence="1">Endomembrane system</location>
        <topology evidence="1">Multi-pass membrane protein</topology>
    </subcellularLocation>
    <subcellularLocation>
        <location evidence="7">Membrane</location>
        <topology evidence="7">Multi-pass membrane protein</topology>
    </subcellularLocation>
</comment>
<keyword evidence="11" id="KW-1185">Reference proteome</keyword>
<feature type="transmembrane region" description="Helical" evidence="8">
    <location>
        <begin position="329"/>
        <end position="352"/>
    </location>
</feature>